<accession>A0A3M2VR02</accession>
<sequence>MVLNVLLAWPDCCFRPEVVKHPRSKDTLAFVPSIFEDDELMPKEQALLDLCLAEKALNRRVLAYSV</sequence>
<evidence type="ECO:0000313" key="1">
    <source>
        <dbReference type="EMBL" id="RML41700.1"/>
    </source>
</evidence>
<reference evidence="1 2" key="1">
    <citation type="submission" date="2018-08" db="EMBL/GenBank/DDBJ databases">
        <title>Recombination of ecologically and evolutionarily significant loci maintains genetic cohesion in the Pseudomonas syringae species complex.</title>
        <authorList>
            <person name="Dillon M."/>
            <person name="Thakur S."/>
            <person name="Almeida R.N.D."/>
            <person name="Weir B.S."/>
            <person name="Guttman D.S."/>
        </authorList>
    </citation>
    <scope>NUCLEOTIDE SEQUENCE [LARGE SCALE GENOMIC DNA]</scope>
    <source>
        <strain evidence="1 2">ICMP 3883</strain>
    </source>
</reference>
<comment type="caution">
    <text evidence="1">The sequence shown here is derived from an EMBL/GenBank/DDBJ whole genome shotgun (WGS) entry which is preliminary data.</text>
</comment>
<proteinExistence type="predicted"/>
<dbReference type="GO" id="GO:0004386">
    <property type="term" value="F:helicase activity"/>
    <property type="evidence" value="ECO:0007669"/>
    <property type="project" value="UniProtKB-KW"/>
</dbReference>
<keyword evidence="1" id="KW-0067">ATP-binding</keyword>
<dbReference type="AlphaFoldDB" id="A0A3M2VR02"/>
<keyword evidence="1" id="KW-0378">Hydrolase</keyword>
<keyword evidence="1" id="KW-0347">Helicase</keyword>
<protein>
    <submittedName>
        <fullName evidence="1">DEAD/DEAH box helicase</fullName>
    </submittedName>
</protein>
<evidence type="ECO:0000313" key="2">
    <source>
        <dbReference type="Proteomes" id="UP000280292"/>
    </source>
</evidence>
<feature type="non-terminal residue" evidence="1">
    <location>
        <position position="66"/>
    </location>
</feature>
<name>A0A3M2VR02_PSESI</name>
<gene>
    <name evidence="1" type="ORF">ALQ95_05070</name>
</gene>
<dbReference type="Proteomes" id="UP000280292">
    <property type="component" value="Unassembled WGS sequence"/>
</dbReference>
<dbReference type="EMBL" id="RBNR01000247">
    <property type="protein sequence ID" value="RML41700.1"/>
    <property type="molecule type" value="Genomic_DNA"/>
</dbReference>
<organism evidence="1 2">
    <name type="scientific">Pseudomonas syringae pv. ribicola</name>
    <dbReference type="NCBI Taxonomy" id="55398"/>
    <lineage>
        <taxon>Bacteria</taxon>
        <taxon>Pseudomonadati</taxon>
        <taxon>Pseudomonadota</taxon>
        <taxon>Gammaproteobacteria</taxon>
        <taxon>Pseudomonadales</taxon>
        <taxon>Pseudomonadaceae</taxon>
        <taxon>Pseudomonas</taxon>
    </lineage>
</organism>
<keyword evidence="1" id="KW-0547">Nucleotide-binding</keyword>